<keyword evidence="12" id="KW-0902">Two-component regulatory system</keyword>
<evidence type="ECO:0000256" key="9">
    <source>
        <dbReference type="ARBA" id="ARBA00022777"/>
    </source>
</evidence>
<evidence type="ECO:0000256" key="13">
    <source>
        <dbReference type="ARBA" id="ARBA00023136"/>
    </source>
</evidence>
<dbReference type="PATRIC" id="fig|1158607.3.peg.2861"/>
<dbReference type="Gene3D" id="3.30.565.10">
    <property type="entry name" value="Histidine kinase-like ATPase, C-terminal domain"/>
    <property type="match status" value="1"/>
</dbReference>
<dbReference type="Pfam" id="PF02518">
    <property type="entry name" value="HATPase_c"/>
    <property type="match status" value="1"/>
</dbReference>
<keyword evidence="10" id="KW-0067">ATP-binding</keyword>
<dbReference type="STRING" id="160454.RV10_GL004218"/>
<evidence type="ECO:0000256" key="1">
    <source>
        <dbReference type="ARBA" id="ARBA00000085"/>
    </source>
</evidence>
<keyword evidence="4" id="KW-1003">Cell membrane</keyword>
<dbReference type="EMBL" id="AJAQ01000018">
    <property type="protein sequence ID" value="EOH93227.1"/>
    <property type="molecule type" value="Genomic_DNA"/>
</dbReference>
<accession>R2Q9W0</accession>
<dbReference type="PROSITE" id="PS50885">
    <property type="entry name" value="HAMP"/>
    <property type="match status" value="1"/>
</dbReference>
<comment type="caution">
    <text evidence="17">The sequence shown here is derived from an EMBL/GenBank/DDBJ whole genome shotgun (WGS) entry which is preliminary data.</text>
</comment>
<keyword evidence="5" id="KW-0597">Phosphoprotein</keyword>
<dbReference type="Gene3D" id="1.10.287.130">
    <property type="match status" value="1"/>
</dbReference>
<dbReference type="InterPro" id="IPR036890">
    <property type="entry name" value="HATPase_C_sf"/>
</dbReference>
<comment type="catalytic activity">
    <reaction evidence="1">
        <text>ATP + protein L-histidine = ADP + protein N-phospho-L-histidine.</text>
        <dbReference type="EC" id="2.7.13.3"/>
    </reaction>
</comment>
<evidence type="ECO:0000256" key="5">
    <source>
        <dbReference type="ARBA" id="ARBA00022553"/>
    </source>
</evidence>
<dbReference type="SUPFAM" id="SSF55874">
    <property type="entry name" value="ATPase domain of HSP90 chaperone/DNA topoisomerase II/histidine kinase"/>
    <property type="match status" value="1"/>
</dbReference>
<dbReference type="SUPFAM" id="SSF158472">
    <property type="entry name" value="HAMP domain-like"/>
    <property type="match status" value="1"/>
</dbReference>
<evidence type="ECO:0000259" key="16">
    <source>
        <dbReference type="PROSITE" id="PS50885"/>
    </source>
</evidence>
<evidence type="ECO:0000313" key="17">
    <source>
        <dbReference type="EMBL" id="EOH93227.1"/>
    </source>
</evidence>
<dbReference type="eggNOG" id="COG2205">
    <property type="taxonomic scope" value="Bacteria"/>
</dbReference>
<keyword evidence="8" id="KW-0547">Nucleotide-binding</keyword>
<dbReference type="CDD" id="cd00082">
    <property type="entry name" value="HisKA"/>
    <property type="match status" value="1"/>
</dbReference>
<dbReference type="InterPro" id="IPR005467">
    <property type="entry name" value="His_kinase_dom"/>
</dbReference>
<sequence>MTIRKRLYISNVLMIITPVMLTLLTLAVLFLSFSELFGNEIYAHWKENERYSELYEDVEKVRDHWNENDSINDLSQRMTTVYSHHENPSLSLFIYDNQGNLVKKKGEYQLDPTLLKTMEGKQIIVIDNVLLQSLSFSQNKVIVVNQNYHLNLEEQILDNKHVVIAILIGSFFLAIVFVLLTNYILARFVFQPINQALDTLVYGVQQIRDGNLSWRISYEGKDEFVSVVDSFNEMALRLQRMVEEQERNTKNRQELIAGISHDLRTPLTAIKAYVEGLEKGVAQTPKMQQKYLGTIAKKTDDLNHLVSQLFLFSKLDVGEFPLQLERINIGQFLGTFYHEVREEYAERGLRIQLAASSYHTEIYGDKLQLRNVFVNILENTLKYGNQIDNQLEMVQYELNGKVVIEFNDNGPGVTEEEQSKLFEVFYRSDKSRTQPERGSGLGLAIAKKIIEKQEGQIQAKKSAKNGLQIEIRLPITEDLNE</sequence>
<dbReference type="Pfam" id="PF00512">
    <property type="entry name" value="HisKA"/>
    <property type="match status" value="1"/>
</dbReference>
<reference evidence="17 18" key="1">
    <citation type="submission" date="2013-02" db="EMBL/GenBank/DDBJ databases">
        <title>The Genome Sequence of Enterococcus pallens BAA-351.</title>
        <authorList>
            <consortium name="The Broad Institute Genome Sequencing Platform"/>
            <consortium name="The Broad Institute Genome Sequencing Center for Infectious Disease"/>
            <person name="Earl A.M."/>
            <person name="Gilmore M.S."/>
            <person name="Lebreton F."/>
            <person name="Walker B."/>
            <person name="Young S.K."/>
            <person name="Zeng Q."/>
            <person name="Gargeya S."/>
            <person name="Fitzgerald M."/>
            <person name="Haas B."/>
            <person name="Abouelleil A."/>
            <person name="Alvarado L."/>
            <person name="Arachchi H.M."/>
            <person name="Berlin A.M."/>
            <person name="Chapman S.B."/>
            <person name="Dewar J."/>
            <person name="Goldberg J."/>
            <person name="Griggs A."/>
            <person name="Gujja S."/>
            <person name="Hansen M."/>
            <person name="Howarth C."/>
            <person name="Imamovic A."/>
            <person name="Larimer J."/>
            <person name="McCowan C."/>
            <person name="Murphy C."/>
            <person name="Neiman D."/>
            <person name="Pearson M."/>
            <person name="Priest M."/>
            <person name="Roberts A."/>
            <person name="Saif S."/>
            <person name="Shea T."/>
            <person name="Sisk P."/>
            <person name="Sykes S."/>
            <person name="Wortman J."/>
            <person name="Nusbaum C."/>
            <person name="Birren B."/>
        </authorList>
    </citation>
    <scope>NUCLEOTIDE SEQUENCE [LARGE SCALE GENOMIC DNA]</scope>
    <source>
        <strain evidence="17 18">ATCC BAA-351</strain>
    </source>
</reference>
<keyword evidence="13 14" id="KW-0472">Membrane</keyword>
<evidence type="ECO:0000313" key="18">
    <source>
        <dbReference type="Proteomes" id="UP000013782"/>
    </source>
</evidence>
<dbReference type="OrthoDB" id="335833at2"/>
<dbReference type="AlphaFoldDB" id="R2Q9W0"/>
<dbReference type="CDD" id="cd06225">
    <property type="entry name" value="HAMP"/>
    <property type="match status" value="1"/>
</dbReference>
<dbReference type="SMART" id="SM00304">
    <property type="entry name" value="HAMP"/>
    <property type="match status" value="1"/>
</dbReference>
<dbReference type="GO" id="GO:0000155">
    <property type="term" value="F:phosphorelay sensor kinase activity"/>
    <property type="evidence" value="ECO:0007669"/>
    <property type="project" value="InterPro"/>
</dbReference>
<feature type="transmembrane region" description="Helical" evidence="14">
    <location>
        <begin position="162"/>
        <end position="185"/>
    </location>
</feature>
<evidence type="ECO:0000259" key="15">
    <source>
        <dbReference type="PROSITE" id="PS50109"/>
    </source>
</evidence>
<organism evidence="17 18">
    <name type="scientific">Enterococcus pallens ATCC BAA-351</name>
    <dbReference type="NCBI Taxonomy" id="1158607"/>
    <lineage>
        <taxon>Bacteria</taxon>
        <taxon>Bacillati</taxon>
        <taxon>Bacillota</taxon>
        <taxon>Bacilli</taxon>
        <taxon>Lactobacillales</taxon>
        <taxon>Enterococcaceae</taxon>
        <taxon>Enterococcus</taxon>
    </lineage>
</organism>
<evidence type="ECO:0000256" key="3">
    <source>
        <dbReference type="ARBA" id="ARBA00012438"/>
    </source>
</evidence>
<dbReference type="Gene3D" id="6.10.340.10">
    <property type="match status" value="1"/>
</dbReference>
<evidence type="ECO:0000256" key="14">
    <source>
        <dbReference type="SAM" id="Phobius"/>
    </source>
</evidence>
<dbReference type="FunFam" id="3.30.565.10:FF:000006">
    <property type="entry name" value="Sensor histidine kinase WalK"/>
    <property type="match status" value="1"/>
</dbReference>
<dbReference type="PROSITE" id="PS50109">
    <property type="entry name" value="HIS_KIN"/>
    <property type="match status" value="1"/>
</dbReference>
<keyword evidence="6" id="KW-0808">Transferase</keyword>
<comment type="subcellular location">
    <subcellularLocation>
        <location evidence="2">Cell membrane</location>
        <topology evidence="2">Multi-pass membrane protein</topology>
    </subcellularLocation>
</comment>
<dbReference type="InterPro" id="IPR003594">
    <property type="entry name" value="HATPase_dom"/>
</dbReference>
<dbReference type="HOGENOM" id="CLU_000445_89_6_9"/>
<evidence type="ECO:0000256" key="12">
    <source>
        <dbReference type="ARBA" id="ARBA00023012"/>
    </source>
</evidence>
<dbReference type="InterPro" id="IPR004358">
    <property type="entry name" value="Sig_transdc_His_kin-like_C"/>
</dbReference>
<keyword evidence="9" id="KW-0418">Kinase</keyword>
<evidence type="ECO:0000256" key="6">
    <source>
        <dbReference type="ARBA" id="ARBA00022679"/>
    </source>
</evidence>
<dbReference type="InterPro" id="IPR003660">
    <property type="entry name" value="HAMP_dom"/>
</dbReference>
<gene>
    <name evidence="17" type="ORF">UAU_02870</name>
</gene>
<dbReference type="Proteomes" id="UP000013782">
    <property type="component" value="Unassembled WGS sequence"/>
</dbReference>
<evidence type="ECO:0000256" key="11">
    <source>
        <dbReference type="ARBA" id="ARBA00022989"/>
    </source>
</evidence>
<dbReference type="PANTHER" id="PTHR45528:SF1">
    <property type="entry name" value="SENSOR HISTIDINE KINASE CPXA"/>
    <property type="match status" value="1"/>
</dbReference>
<dbReference type="EC" id="2.7.13.3" evidence="3"/>
<evidence type="ECO:0000256" key="10">
    <source>
        <dbReference type="ARBA" id="ARBA00022840"/>
    </source>
</evidence>
<dbReference type="GO" id="GO:0005524">
    <property type="term" value="F:ATP binding"/>
    <property type="evidence" value="ECO:0007669"/>
    <property type="project" value="UniProtKB-KW"/>
</dbReference>
<evidence type="ECO:0000256" key="4">
    <source>
        <dbReference type="ARBA" id="ARBA00022475"/>
    </source>
</evidence>
<keyword evidence="18" id="KW-1185">Reference proteome</keyword>
<dbReference type="InterPro" id="IPR036097">
    <property type="entry name" value="HisK_dim/P_sf"/>
</dbReference>
<feature type="domain" description="Histidine kinase" evidence="15">
    <location>
        <begin position="258"/>
        <end position="477"/>
    </location>
</feature>
<protein>
    <recommendedName>
        <fullName evidence="3">histidine kinase</fullName>
        <ecNumber evidence="3">2.7.13.3</ecNumber>
    </recommendedName>
</protein>
<evidence type="ECO:0000256" key="8">
    <source>
        <dbReference type="ARBA" id="ARBA00022741"/>
    </source>
</evidence>
<feature type="domain" description="HAMP" evidence="16">
    <location>
        <begin position="191"/>
        <end position="243"/>
    </location>
</feature>
<evidence type="ECO:0000256" key="7">
    <source>
        <dbReference type="ARBA" id="ARBA00022692"/>
    </source>
</evidence>
<dbReference type="SUPFAM" id="SSF47384">
    <property type="entry name" value="Homodimeric domain of signal transducing histidine kinase"/>
    <property type="match status" value="1"/>
</dbReference>
<proteinExistence type="predicted"/>
<feature type="transmembrane region" description="Helical" evidence="14">
    <location>
        <begin position="12"/>
        <end position="33"/>
    </location>
</feature>
<evidence type="ECO:0000256" key="2">
    <source>
        <dbReference type="ARBA" id="ARBA00004651"/>
    </source>
</evidence>
<dbReference type="PANTHER" id="PTHR45528">
    <property type="entry name" value="SENSOR HISTIDINE KINASE CPXA"/>
    <property type="match status" value="1"/>
</dbReference>
<dbReference type="SMART" id="SM00387">
    <property type="entry name" value="HATPase_c"/>
    <property type="match status" value="1"/>
</dbReference>
<dbReference type="SMART" id="SM00388">
    <property type="entry name" value="HisKA"/>
    <property type="match status" value="1"/>
</dbReference>
<dbReference type="InterPro" id="IPR003661">
    <property type="entry name" value="HisK_dim/P_dom"/>
</dbReference>
<dbReference type="PRINTS" id="PR00344">
    <property type="entry name" value="BCTRLSENSOR"/>
</dbReference>
<dbReference type="GO" id="GO:0005886">
    <property type="term" value="C:plasma membrane"/>
    <property type="evidence" value="ECO:0007669"/>
    <property type="project" value="UniProtKB-SubCell"/>
</dbReference>
<keyword evidence="11 14" id="KW-1133">Transmembrane helix</keyword>
<name>R2Q9W0_9ENTE</name>
<dbReference type="Pfam" id="PF00672">
    <property type="entry name" value="HAMP"/>
    <property type="match status" value="1"/>
</dbReference>
<dbReference type="InterPro" id="IPR050398">
    <property type="entry name" value="HssS/ArlS-like"/>
</dbReference>
<dbReference type="RefSeq" id="WP_010757853.1">
    <property type="nucleotide sequence ID" value="NZ_ASWD01000001.1"/>
</dbReference>
<keyword evidence="7 14" id="KW-0812">Transmembrane</keyword>